<dbReference type="Gene3D" id="3.40.50.720">
    <property type="entry name" value="NAD(P)-binding Rossmann-like Domain"/>
    <property type="match status" value="1"/>
</dbReference>
<evidence type="ECO:0000313" key="5">
    <source>
        <dbReference type="Proteomes" id="UP001221142"/>
    </source>
</evidence>
<protein>
    <recommendedName>
        <fullName evidence="6">NAD(P)-binding protein</fullName>
    </recommendedName>
</protein>
<dbReference type="Pfam" id="PF00106">
    <property type="entry name" value="adh_short"/>
    <property type="match status" value="1"/>
</dbReference>
<dbReference type="PANTHER" id="PTHR43544:SF7">
    <property type="entry name" value="NADB-LER2"/>
    <property type="match status" value="1"/>
</dbReference>
<dbReference type="AlphaFoldDB" id="A0AAD7FS63"/>
<sequence length="255" mass="27251">MSDHTVYLVTGSNRGIGLGLVAALVTRANVTVFAGARNPGAPSLTELAAKHPNLHPLQLTSGNEAENQAALEKIKTVAGQLDVIIANAGIANHFGPLVTTPLSQFNDHWETNTRGNVVLFQAAHKLLLASPSGAPRFIDIGSIAGFIGCYQHFAAAAYGSSKAASHFLIKVLHQEHPELISISIHPGLVPTDMGNNAAEILGLQQGEMDPMRESIEGILDRVDAAKTREMSGRFYTFKSNYGGDTWDSETDEIAW</sequence>
<dbReference type="PRINTS" id="PR00081">
    <property type="entry name" value="GDHRDH"/>
</dbReference>
<gene>
    <name evidence="4" type="ORF">FB45DRAFT_977893</name>
</gene>
<dbReference type="GO" id="GO:0005737">
    <property type="term" value="C:cytoplasm"/>
    <property type="evidence" value="ECO:0007669"/>
    <property type="project" value="TreeGrafter"/>
</dbReference>
<keyword evidence="5" id="KW-1185">Reference proteome</keyword>
<dbReference type="Proteomes" id="UP001221142">
    <property type="component" value="Unassembled WGS sequence"/>
</dbReference>
<reference evidence="4" key="1">
    <citation type="submission" date="2023-03" db="EMBL/GenBank/DDBJ databases">
        <title>Massive genome expansion in bonnet fungi (Mycena s.s.) driven by repeated elements and novel gene families across ecological guilds.</title>
        <authorList>
            <consortium name="Lawrence Berkeley National Laboratory"/>
            <person name="Harder C.B."/>
            <person name="Miyauchi S."/>
            <person name="Viragh M."/>
            <person name="Kuo A."/>
            <person name="Thoen E."/>
            <person name="Andreopoulos B."/>
            <person name="Lu D."/>
            <person name="Skrede I."/>
            <person name="Drula E."/>
            <person name="Henrissat B."/>
            <person name="Morin E."/>
            <person name="Kohler A."/>
            <person name="Barry K."/>
            <person name="LaButti K."/>
            <person name="Morin E."/>
            <person name="Salamov A."/>
            <person name="Lipzen A."/>
            <person name="Mereny Z."/>
            <person name="Hegedus B."/>
            <person name="Baldrian P."/>
            <person name="Stursova M."/>
            <person name="Weitz H."/>
            <person name="Taylor A."/>
            <person name="Grigoriev I.V."/>
            <person name="Nagy L.G."/>
            <person name="Martin F."/>
            <person name="Kauserud H."/>
        </authorList>
    </citation>
    <scope>NUCLEOTIDE SEQUENCE</scope>
    <source>
        <strain evidence="4">9284</strain>
    </source>
</reference>
<evidence type="ECO:0008006" key="6">
    <source>
        <dbReference type="Google" id="ProtNLM"/>
    </source>
</evidence>
<organism evidence="4 5">
    <name type="scientific">Roridomyces roridus</name>
    <dbReference type="NCBI Taxonomy" id="1738132"/>
    <lineage>
        <taxon>Eukaryota</taxon>
        <taxon>Fungi</taxon>
        <taxon>Dikarya</taxon>
        <taxon>Basidiomycota</taxon>
        <taxon>Agaricomycotina</taxon>
        <taxon>Agaricomycetes</taxon>
        <taxon>Agaricomycetidae</taxon>
        <taxon>Agaricales</taxon>
        <taxon>Marasmiineae</taxon>
        <taxon>Mycenaceae</taxon>
        <taxon>Roridomyces</taxon>
    </lineage>
</organism>
<dbReference type="EMBL" id="JARKIF010000007">
    <property type="protein sequence ID" value="KAJ7635060.1"/>
    <property type="molecule type" value="Genomic_DNA"/>
</dbReference>
<dbReference type="SUPFAM" id="SSF51735">
    <property type="entry name" value="NAD(P)-binding Rossmann-fold domains"/>
    <property type="match status" value="1"/>
</dbReference>
<keyword evidence="3" id="KW-0560">Oxidoreductase</keyword>
<dbReference type="InterPro" id="IPR002347">
    <property type="entry name" value="SDR_fam"/>
</dbReference>
<proteinExistence type="inferred from homology"/>
<comment type="caution">
    <text evidence="4">The sequence shown here is derived from an EMBL/GenBank/DDBJ whole genome shotgun (WGS) entry which is preliminary data.</text>
</comment>
<comment type="similarity">
    <text evidence="1">Belongs to the short-chain dehydrogenases/reductases (SDR) family.</text>
</comment>
<dbReference type="GO" id="GO:0016491">
    <property type="term" value="F:oxidoreductase activity"/>
    <property type="evidence" value="ECO:0007669"/>
    <property type="project" value="UniProtKB-KW"/>
</dbReference>
<dbReference type="PANTHER" id="PTHR43544">
    <property type="entry name" value="SHORT-CHAIN DEHYDROGENASE/REDUCTASE"/>
    <property type="match status" value="1"/>
</dbReference>
<evidence type="ECO:0000256" key="2">
    <source>
        <dbReference type="ARBA" id="ARBA00022857"/>
    </source>
</evidence>
<evidence type="ECO:0000256" key="3">
    <source>
        <dbReference type="ARBA" id="ARBA00023002"/>
    </source>
</evidence>
<accession>A0AAD7FS63</accession>
<evidence type="ECO:0000313" key="4">
    <source>
        <dbReference type="EMBL" id="KAJ7635060.1"/>
    </source>
</evidence>
<dbReference type="InterPro" id="IPR051468">
    <property type="entry name" value="Fungal_SecMetab_SDRs"/>
</dbReference>
<evidence type="ECO:0000256" key="1">
    <source>
        <dbReference type="ARBA" id="ARBA00006484"/>
    </source>
</evidence>
<keyword evidence="2" id="KW-0521">NADP</keyword>
<name>A0AAD7FS63_9AGAR</name>
<dbReference type="InterPro" id="IPR036291">
    <property type="entry name" value="NAD(P)-bd_dom_sf"/>
</dbReference>